<dbReference type="Proteomes" id="UP000201602">
    <property type="component" value="Segment"/>
</dbReference>
<dbReference type="GeneID" id="26519740"/>
<dbReference type="InterPro" id="IPR009796">
    <property type="entry name" value="DUF1366"/>
</dbReference>
<dbReference type="RefSeq" id="YP_009191549.1">
    <property type="nucleotide sequence ID" value="NC_028697.1"/>
</dbReference>
<protein>
    <submittedName>
        <fullName evidence="1">Uncharacterized protein</fullName>
    </submittedName>
</protein>
<evidence type="ECO:0000313" key="1">
    <source>
        <dbReference type="EMBL" id="ALF02722.1"/>
    </source>
</evidence>
<dbReference type="OrthoDB" id="15827at10239"/>
<proteinExistence type="predicted"/>
<sequence length="165" mass="18504">MAQNSVKNPTNYWDNESMKGGLNMINNLPLELASEPSLDYLNGQPHRTRVTLTNADSAYYPVFFEPDAINKSLPELLTMALDVVYNKNFSQRAEDERFELLDSKIAESDAATNRANEAVKKIETQIEKEKKTSGTAQASILELITLLYFKGVISDEDFTTITSES</sequence>
<evidence type="ECO:0000313" key="2">
    <source>
        <dbReference type="Proteomes" id="UP000201602"/>
    </source>
</evidence>
<gene>
    <name evidence="1" type="ORF">A25_42</name>
</gene>
<accession>A0A0M3ULI5</accession>
<keyword evidence="2" id="KW-1185">Reference proteome</keyword>
<dbReference type="EMBL" id="KT388093">
    <property type="protein sequence ID" value="ALF02722.1"/>
    <property type="molecule type" value="Genomic_DNA"/>
</dbReference>
<name>A0A0M3ULI5_9CAUD</name>
<dbReference type="KEGG" id="vg:26519740"/>
<reference evidence="1 2" key="1">
    <citation type="submission" date="2015-08" db="EMBL/GenBank/DDBJ databases">
        <title>Complete genome sequence of transducing bacteriophage A25 of Streptococcus pyogenes.</title>
        <authorList>
            <person name="McCullor K.A."/>
            <person name="King C.J."/>
            <person name="Postoak B.M."/>
            <person name="McShan W.M."/>
        </authorList>
    </citation>
    <scope>NUCLEOTIDE SEQUENCE [LARGE SCALE GENOMIC DNA]</scope>
</reference>
<organism evidence="1 2">
    <name type="scientific">Streptococcus phage A25</name>
    <dbReference type="NCBI Taxonomy" id="1701850"/>
    <lineage>
        <taxon>Viruses</taxon>
        <taxon>Duplodnaviria</taxon>
        <taxon>Heunggongvirae</taxon>
        <taxon>Uroviricota</taxon>
        <taxon>Caudoviricetes</taxon>
        <taxon>Stonewallvirus</taxon>
        <taxon>Stonewallvirus A25</taxon>
    </lineage>
</organism>
<dbReference type="Pfam" id="PF07104">
    <property type="entry name" value="DUF1366"/>
    <property type="match status" value="1"/>
</dbReference>